<organism evidence="7 8">
    <name type="scientific">Litoreibacter halocynthiae</name>
    <dbReference type="NCBI Taxonomy" id="1242689"/>
    <lineage>
        <taxon>Bacteria</taxon>
        <taxon>Pseudomonadati</taxon>
        <taxon>Pseudomonadota</taxon>
        <taxon>Alphaproteobacteria</taxon>
        <taxon>Rhodobacterales</taxon>
        <taxon>Roseobacteraceae</taxon>
        <taxon>Litoreibacter</taxon>
    </lineage>
</organism>
<evidence type="ECO:0000259" key="6">
    <source>
        <dbReference type="Pfam" id="PF08281"/>
    </source>
</evidence>
<dbReference type="Gene3D" id="1.10.1740.10">
    <property type="match status" value="1"/>
</dbReference>
<dbReference type="InterPro" id="IPR013325">
    <property type="entry name" value="RNA_pol_sigma_r2"/>
</dbReference>
<dbReference type="GO" id="GO:0003677">
    <property type="term" value="F:DNA binding"/>
    <property type="evidence" value="ECO:0007669"/>
    <property type="project" value="InterPro"/>
</dbReference>
<dbReference type="OrthoDB" id="9803470at2"/>
<reference evidence="7 8" key="1">
    <citation type="submission" date="2019-03" db="EMBL/GenBank/DDBJ databases">
        <title>Genomic Encyclopedia of Archaeal and Bacterial Type Strains, Phase II (KMG-II): from individual species to whole genera.</title>
        <authorList>
            <person name="Goeker M."/>
        </authorList>
    </citation>
    <scope>NUCLEOTIDE SEQUENCE [LARGE SCALE GENOMIC DNA]</scope>
    <source>
        <strain evidence="7 8">DSM 29467</strain>
    </source>
</reference>
<dbReference type="SUPFAM" id="SSF88659">
    <property type="entry name" value="Sigma3 and sigma4 domains of RNA polymerase sigma factors"/>
    <property type="match status" value="1"/>
</dbReference>
<evidence type="ECO:0000313" key="7">
    <source>
        <dbReference type="EMBL" id="TDT73884.1"/>
    </source>
</evidence>
<dbReference type="SUPFAM" id="SSF88946">
    <property type="entry name" value="Sigma2 domain of RNA polymerase sigma factors"/>
    <property type="match status" value="1"/>
</dbReference>
<evidence type="ECO:0000256" key="4">
    <source>
        <dbReference type="ARBA" id="ARBA00023163"/>
    </source>
</evidence>
<dbReference type="NCBIfam" id="TIGR02937">
    <property type="entry name" value="sigma70-ECF"/>
    <property type="match status" value="1"/>
</dbReference>
<comment type="caution">
    <text evidence="7">The sequence shown here is derived from an EMBL/GenBank/DDBJ whole genome shotgun (WGS) entry which is preliminary data.</text>
</comment>
<dbReference type="GO" id="GO:0016987">
    <property type="term" value="F:sigma factor activity"/>
    <property type="evidence" value="ECO:0007669"/>
    <property type="project" value="UniProtKB-KW"/>
</dbReference>
<keyword evidence="3" id="KW-0731">Sigma factor</keyword>
<dbReference type="EMBL" id="SOBH01000003">
    <property type="protein sequence ID" value="TDT73884.1"/>
    <property type="molecule type" value="Genomic_DNA"/>
</dbReference>
<name>A0A4R7LF20_9RHOB</name>
<keyword evidence="2" id="KW-0805">Transcription regulation</keyword>
<dbReference type="InterPro" id="IPR014284">
    <property type="entry name" value="RNA_pol_sigma-70_dom"/>
</dbReference>
<dbReference type="Pfam" id="PF08281">
    <property type="entry name" value="Sigma70_r4_2"/>
    <property type="match status" value="1"/>
</dbReference>
<evidence type="ECO:0000256" key="1">
    <source>
        <dbReference type="ARBA" id="ARBA00010641"/>
    </source>
</evidence>
<dbReference type="InterPro" id="IPR013324">
    <property type="entry name" value="RNA_pol_sigma_r3/r4-like"/>
</dbReference>
<evidence type="ECO:0000256" key="2">
    <source>
        <dbReference type="ARBA" id="ARBA00023015"/>
    </source>
</evidence>
<keyword evidence="8" id="KW-1185">Reference proteome</keyword>
<dbReference type="GO" id="GO:0006352">
    <property type="term" value="P:DNA-templated transcription initiation"/>
    <property type="evidence" value="ECO:0007669"/>
    <property type="project" value="InterPro"/>
</dbReference>
<dbReference type="RefSeq" id="WP_134015205.1">
    <property type="nucleotide sequence ID" value="NZ_SOBH01000003.1"/>
</dbReference>
<dbReference type="InterPro" id="IPR007627">
    <property type="entry name" value="RNA_pol_sigma70_r2"/>
</dbReference>
<feature type="domain" description="RNA polymerase sigma factor 70 region 4 type 2" evidence="6">
    <location>
        <begin position="99"/>
        <end position="150"/>
    </location>
</feature>
<comment type="similarity">
    <text evidence="1">Belongs to the sigma-70 factor family. ECF subfamily.</text>
</comment>
<dbReference type="InterPro" id="IPR036388">
    <property type="entry name" value="WH-like_DNA-bd_sf"/>
</dbReference>
<protein>
    <submittedName>
        <fullName evidence="7">RNA polymerase sigma-70 factor (ECF subfamily)</fullName>
    </submittedName>
</protein>
<gene>
    <name evidence="7" type="ORF">BDE40_2662</name>
</gene>
<dbReference type="PANTHER" id="PTHR43133:SF25">
    <property type="entry name" value="RNA POLYMERASE SIGMA FACTOR RFAY-RELATED"/>
    <property type="match status" value="1"/>
</dbReference>
<accession>A0A4R7LF20</accession>
<proteinExistence type="inferred from homology"/>
<dbReference type="CDD" id="cd06171">
    <property type="entry name" value="Sigma70_r4"/>
    <property type="match status" value="1"/>
</dbReference>
<evidence type="ECO:0000313" key="8">
    <source>
        <dbReference type="Proteomes" id="UP000294563"/>
    </source>
</evidence>
<dbReference type="PANTHER" id="PTHR43133">
    <property type="entry name" value="RNA POLYMERASE ECF-TYPE SIGMA FACTO"/>
    <property type="match status" value="1"/>
</dbReference>
<evidence type="ECO:0000256" key="3">
    <source>
        <dbReference type="ARBA" id="ARBA00023082"/>
    </source>
</evidence>
<keyword evidence="4" id="KW-0804">Transcription</keyword>
<dbReference type="Pfam" id="PF04542">
    <property type="entry name" value="Sigma70_r2"/>
    <property type="match status" value="1"/>
</dbReference>
<feature type="domain" description="RNA polymerase sigma-70 region 2" evidence="5">
    <location>
        <begin position="8"/>
        <end position="72"/>
    </location>
</feature>
<dbReference type="Proteomes" id="UP000294563">
    <property type="component" value="Unassembled WGS sequence"/>
</dbReference>
<dbReference type="InterPro" id="IPR013249">
    <property type="entry name" value="RNA_pol_sigma70_r4_t2"/>
</dbReference>
<dbReference type="Gene3D" id="1.10.10.10">
    <property type="entry name" value="Winged helix-like DNA-binding domain superfamily/Winged helix DNA-binding domain"/>
    <property type="match status" value="1"/>
</dbReference>
<dbReference type="InterPro" id="IPR039425">
    <property type="entry name" value="RNA_pol_sigma-70-like"/>
</dbReference>
<evidence type="ECO:0000259" key="5">
    <source>
        <dbReference type="Pfam" id="PF04542"/>
    </source>
</evidence>
<dbReference type="AlphaFoldDB" id="A0A4R7LF20"/>
<sequence>MIVSAHLQQLMPEFLAYARSITSASDSAEDLVQDAIERALRSNNKPDVLDQLRPWMFRVIRNLHYDELRKLRVRREYSAGMGRLSEESMQTGDHARDVLIRRAFEKLPPDTREVLFLVDIMGLKYAEAAKVMDVPNGTVMSRLSRARRALLELVEGPSEDRKSNGR</sequence>